<keyword evidence="1" id="KW-0238">DNA-binding</keyword>
<dbReference type="PANTHER" id="PTHR30461">
    <property type="entry name" value="DNA-INVERTASE FROM LAMBDOID PROPHAGE"/>
    <property type="match status" value="1"/>
</dbReference>
<feature type="domain" description="Resolvase/invertase-type recombinase catalytic" evidence="3">
    <location>
        <begin position="16"/>
        <end position="169"/>
    </location>
</feature>
<name>A0A9E8LU31_9BACI</name>
<dbReference type="GO" id="GO:0000150">
    <property type="term" value="F:DNA strand exchange activity"/>
    <property type="evidence" value="ECO:0007669"/>
    <property type="project" value="InterPro"/>
</dbReference>
<dbReference type="InterPro" id="IPR006119">
    <property type="entry name" value="Resolv_N"/>
</dbReference>
<evidence type="ECO:0000259" key="3">
    <source>
        <dbReference type="PROSITE" id="PS51736"/>
    </source>
</evidence>
<keyword evidence="2" id="KW-0233">DNA recombination</keyword>
<dbReference type="PANTHER" id="PTHR30461:SF2">
    <property type="entry name" value="SERINE RECOMBINASE PINE-RELATED"/>
    <property type="match status" value="1"/>
</dbReference>
<reference evidence="4" key="1">
    <citation type="submission" date="2022-09" db="EMBL/GenBank/DDBJ databases">
        <title>Complete Genomes of Fervidibacillus albus and Fervidibacillus halotolerans isolated from tidal flat sediments.</title>
        <authorList>
            <person name="Kwon K.K."/>
            <person name="Yang S.-H."/>
            <person name="Park M.J."/>
            <person name="Oh H.-M."/>
        </authorList>
    </citation>
    <scope>NUCLEOTIDE SEQUENCE</scope>
    <source>
        <strain evidence="4">MEBiC13591</strain>
    </source>
</reference>
<evidence type="ECO:0000256" key="1">
    <source>
        <dbReference type="ARBA" id="ARBA00023125"/>
    </source>
</evidence>
<evidence type="ECO:0000313" key="5">
    <source>
        <dbReference type="Proteomes" id="UP001164718"/>
    </source>
</evidence>
<dbReference type="AlphaFoldDB" id="A0A9E8LU31"/>
<dbReference type="SUPFAM" id="SSF53041">
    <property type="entry name" value="Resolvase-like"/>
    <property type="match status" value="1"/>
</dbReference>
<dbReference type="Pfam" id="PF00239">
    <property type="entry name" value="Resolvase"/>
    <property type="match status" value="1"/>
</dbReference>
<dbReference type="GO" id="GO:0003677">
    <property type="term" value="F:DNA binding"/>
    <property type="evidence" value="ECO:0007669"/>
    <property type="project" value="UniProtKB-KW"/>
</dbReference>
<protein>
    <submittedName>
        <fullName evidence="4">Recombinase family protein</fullName>
    </submittedName>
</protein>
<dbReference type="Gene3D" id="3.40.50.1390">
    <property type="entry name" value="Resolvase, N-terminal catalytic domain"/>
    <property type="match status" value="1"/>
</dbReference>
<dbReference type="InterPro" id="IPR038109">
    <property type="entry name" value="DNA_bind_recomb_sf"/>
</dbReference>
<keyword evidence="5" id="KW-1185">Reference proteome</keyword>
<sequence>MESHQYYEPNKYYEDFIAVYSRVSTAQQDIQKQILLAESYINNNHIDPQKVIWLKDDNVSANKLAIEDRPDLQKLRLLIQQKKVKTVIVYSRDRLARNFYEYVAIVKEFYKYGIKVVFTSTKQPPFSPKLSIEALYGIFAQVEGQNISGRRKDTMKQFPSSIFGYKRIGKRKDVKYIPNSEVVNDLKSFFYEVAETNKADDLFNILMKYKKILKNKRYEDLLKYLENPFYSAHMQTSYGFEVLHHVEPIISLEEHLKIQEVLKKLKDEVFQAITNAKDRGYITPQCMLCKKDMTFKTSKLGESSYYICKRGHEEIRITVEQLNETIQSKLSIIVKHIPVDTIKSFVFSHLSRIEKDYNHEIINLNRKLSSIHSTIVEKYAAKKNIDSLIIESKNIKSKINHIHIELAKIAVFMAL</sequence>
<dbReference type="Proteomes" id="UP001164718">
    <property type="component" value="Chromosome"/>
</dbReference>
<accession>A0A9E8LU31</accession>
<dbReference type="CDD" id="cd00338">
    <property type="entry name" value="Ser_Recombinase"/>
    <property type="match status" value="1"/>
</dbReference>
<evidence type="ECO:0000313" key="4">
    <source>
        <dbReference type="EMBL" id="WAA08829.1"/>
    </source>
</evidence>
<evidence type="ECO:0000256" key="2">
    <source>
        <dbReference type="ARBA" id="ARBA00023172"/>
    </source>
</evidence>
<gene>
    <name evidence="4" type="ORF">OE104_09420</name>
</gene>
<dbReference type="InterPro" id="IPR050639">
    <property type="entry name" value="SSR_resolvase"/>
</dbReference>
<dbReference type="Gene3D" id="3.90.1750.20">
    <property type="entry name" value="Putative Large Serine Recombinase, Chain B, Domain 2"/>
    <property type="match status" value="1"/>
</dbReference>
<dbReference type="EMBL" id="CP106878">
    <property type="protein sequence ID" value="WAA08829.1"/>
    <property type="molecule type" value="Genomic_DNA"/>
</dbReference>
<dbReference type="RefSeq" id="WP_275416611.1">
    <property type="nucleotide sequence ID" value="NZ_CP106878.1"/>
</dbReference>
<proteinExistence type="predicted"/>
<dbReference type="SMART" id="SM00857">
    <property type="entry name" value="Resolvase"/>
    <property type="match status" value="1"/>
</dbReference>
<dbReference type="KEGG" id="faf:OE104_09420"/>
<dbReference type="PROSITE" id="PS51736">
    <property type="entry name" value="RECOMBINASES_3"/>
    <property type="match status" value="1"/>
</dbReference>
<organism evidence="4 5">
    <name type="scientific">Fervidibacillus albus</name>
    <dbReference type="NCBI Taxonomy" id="2980026"/>
    <lineage>
        <taxon>Bacteria</taxon>
        <taxon>Bacillati</taxon>
        <taxon>Bacillota</taxon>
        <taxon>Bacilli</taxon>
        <taxon>Bacillales</taxon>
        <taxon>Bacillaceae</taxon>
        <taxon>Fervidibacillus</taxon>
    </lineage>
</organism>
<dbReference type="InterPro" id="IPR036162">
    <property type="entry name" value="Resolvase-like_N_sf"/>
</dbReference>